<feature type="region of interest" description="Interaction with substrate tRNA" evidence="10">
    <location>
        <begin position="47"/>
        <end position="50"/>
    </location>
</feature>
<dbReference type="NCBIfam" id="TIGR00174">
    <property type="entry name" value="miaA"/>
    <property type="match status" value="1"/>
</dbReference>
<dbReference type="GO" id="GO:0052381">
    <property type="term" value="F:tRNA dimethylallyltransferase activity"/>
    <property type="evidence" value="ECO:0007669"/>
    <property type="project" value="UniProtKB-UniRule"/>
</dbReference>
<evidence type="ECO:0000256" key="8">
    <source>
        <dbReference type="ARBA" id="ARBA00022842"/>
    </source>
</evidence>
<organism evidence="14 15">
    <name type="scientific">Teichococcus aestuarii</name>
    <dbReference type="NCBI Taxonomy" id="568898"/>
    <lineage>
        <taxon>Bacteria</taxon>
        <taxon>Pseudomonadati</taxon>
        <taxon>Pseudomonadota</taxon>
        <taxon>Alphaproteobacteria</taxon>
        <taxon>Acetobacterales</taxon>
        <taxon>Roseomonadaceae</taxon>
        <taxon>Roseomonas</taxon>
    </lineage>
</organism>
<feature type="region of interest" description="Interaction with substrate tRNA" evidence="10">
    <location>
        <begin position="171"/>
        <end position="175"/>
    </location>
</feature>
<gene>
    <name evidence="10" type="primary">miaA</name>
    <name evidence="14" type="ORF">CR165_01150</name>
</gene>
<evidence type="ECO:0000256" key="12">
    <source>
        <dbReference type="RuleBase" id="RU003784"/>
    </source>
</evidence>
<keyword evidence="8 10" id="KW-0460">Magnesium</keyword>
<dbReference type="InterPro" id="IPR018022">
    <property type="entry name" value="IPT"/>
</dbReference>
<evidence type="ECO:0000256" key="5">
    <source>
        <dbReference type="ARBA" id="ARBA00022694"/>
    </source>
</evidence>
<dbReference type="RefSeq" id="WP_109515115.1">
    <property type="nucleotide sequence ID" value="NZ_PDOA01000001.1"/>
</dbReference>
<dbReference type="SUPFAM" id="SSF52540">
    <property type="entry name" value="P-loop containing nucleoside triphosphate hydrolases"/>
    <property type="match status" value="1"/>
</dbReference>
<evidence type="ECO:0000256" key="7">
    <source>
        <dbReference type="ARBA" id="ARBA00022840"/>
    </source>
</evidence>
<evidence type="ECO:0000256" key="1">
    <source>
        <dbReference type="ARBA" id="ARBA00001946"/>
    </source>
</evidence>
<evidence type="ECO:0000313" key="15">
    <source>
        <dbReference type="Proteomes" id="UP000245048"/>
    </source>
</evidence>
<keyword evidence="7 10" id="KW-0067">ATP-binding</keyword>
<accession>A0A2U1V9E3</accession>
<comment type="caution">
    <text evidence="10">Lacks conserved residue(s) required for the propagation of feature annotation.</text>
</comment>
<comment type="similarity">
    <text evidence="3 10 13">Belongs to the IPP transferase family.</text>
</comment>
<evidence type="ECO:0000256" key="2">
    <source>
        <dbReference type="ARBA" id="ARBA00003213"/>
    </source>
</evidence>
<name>A0A2U1V9E3_9PROT</name>
<evidence type="ECO:0000256" key="11">
    <source>
        <dbReference type="RuleBase" id="RU003783"/>
    </source>
</evidence>
<dbReference type="EMBL" id="PDOA01000001">
    <property type="protein sequence ID" value="PWC30542.1"/>
    <property type="molecule type" value="Genomic_DNA"/>
</dbReference>
<protein>
    <recommendedName>
        <fullName evidence="10">tRNA dimethylallyltransferase</fullName>
        <ecNumber evidence="10">2.5.1.75</ecNumber>
    </recommendedName>
    <alternativeName>
        <fullName evidence="10">Dimethylallyl diphosphate:tRNA dimethylallyltransferase</fullName>
        <shortName evidence="10">DMAPP:tRNA dimethylallyltransferase</shortName>
        <shortName evidence="10">DMATase</shortName>
    </alternativeName>
    <alternativeName>
        <fullName evidence="10">Isopentenyl-diphosphate:tRNA isopentenyltransferase</fullName>
        <shortName evidence="10">IPP transferase</shortName>
        <shortName evidence="10">IPPT</shortName>
        <shortName evidence="10">IPTase</shortName>
    </alternativeName>
</protein>
<feature type="site" description="Interaction with substrate tRNA" evidence="10">
    <location>
        <position position="135"/>
    </location>
</feature>
<dbReference type="InterPro" id="IPR027417">
    <property type="entry name" value="P-loop_NTPase"/>
</dbReference>
<comment type="catalytic activity">
    <reaction evidence="9 10 11">
        <text>adenosine(37) in tRNA + dimethylallyl diphosphate = N(6)-dimethylallyladenosine(37) in tRNA + diphosphate</text>
        <dbReference type="Rhea" id="RHEA:26482"/>
        <dbReference type="Rhea" id="RHEA-COMP:10162"/>
        <dbReference type="Rhea" id="RHEA-COMP:10375"/>
        <dbReference type="ChEBI" id="CHEBI:33019"/>
        <dbReference type="ChEBI" id="CHEBI:57623"/>
        <dbReference type="ChEBI" id="CHEBI:74411"/>
        <dbReference type="ChEBI" id="CHEBI:74415"/>
        <dbReference type="EC" id="2.5.1.75"/>
    </reaction>
</comment>
<feature type="binding site" evidence="10">
    <location>
        <begin position="22"/>
        <end position="29"/>
    </location>
    <ligand>
        <name>ATP</name>
        <dbReference type="ChEBI" id="CHEBI:30616"/>
    </ligand>
</feature>
<dbReference type="EC" id="2.5.1.75" evidence="10"/>
<evidence type="ECO:0000256" key="4">
    <source>
        <dbReference type="ARBA" id="ARBA00022679"/>
    </source>
</evidence>
<comment type="caution">
    <text evidence="14">The sequence shown here is derived from an EMBL/GenBank/DDBJ whole genome shotgun (WGS) entry which is preliminary data.</text>
</comment>
<evidence type="ECO:0000313" key="14">
    <source>
        <dbReference type="EMBL" id="PWC30542.1"/>
    </source>
</evidence>
<evidence type="ECO:0000256" key="3">
    <source>
        <dbReference type="ARBA" id="ARBA00005842"/>
    </source>
</evidence>
<evidence type="ECO:0000256" key="13">
    <source>
        <dbReference type="RuleBase" id="RU003785"/>
    </source>
</evidence>
<dbReference type="GO" id="GO:0006400">
    <property type="term" value="P:tRNA modification"/>
    <property type="evidence" value="ECO:0007669"/>
    <property type="project" value="TreeGrafter"/>
</dbReference>
<evidence type="ECO:0000256" key="10">
    <source>
        <dbReference type="HAMAP-Rule" id="MF_00185"/>
    </source>
</evidence>
<dbReference type="PANTHER" id="PTHR11088">
    <property type="entry name" value="TRNA DIMETHYLALLYLTRANSFERASE"/>
    <property type="match status" value="1"/>
</dbReference>
<feature type="binding site" evidence="10">
    <location>
        <begin position="24"/>
        <end position="29"/>
    </location>
    <ligand>
        <name>substrate</name>
    </ligand>
</feature>
<keyword evidence="6 10" id="KW-0547">Nucleotide-binding</keyword>
<comment type="function">
    <text evidence="2 10 12">Catalyzes the transfer of a dimethylallyl group onto the adenine at position 37 in tRNAs that read codons beginning with uridine, leading to the formation of N6-(dimethylallyl)adenosine (i(6)A).</text>
</comment>
<proteinExistence type="inferred from homology"/>
<dbReference type="PANTHER" id="PTHR11088:SF60">
    <property type="entry name" value="TRNA DIMETHYLALLYLTRANSFERASE"/>
    <property type="match status" value="1"/>
</dbReference>
<feature type="site" description="Interaction with substrate tRNA" evidence="10">
    <location>
        <position position="113"/>
    </location>
</feature>
<dbReference type="Gene3D" id="1.10.20.140">
    <property type="match status" value="1"/>
</dbReference>
<comment type="subunit">
    <text evidence="10">Monomer.</text>
</comment>
<dbReference type="Pfam" id="PF01715">
    <property type="entry name" value="IPPT"/>
    <property type="match status" value="1"/>
</dbReference>
<dbReference type="Gene3D" id="3.40.50.300">
    <property type="entry name" value="P-loop containing nucleotide triphosphate hydrolases"/>
    <property type="match status" value="1"/>
</dbReference>
<dbReference type="HAMAP" id="MF_00185">
    <property type="entry name" value="IPP_trans"/>
    <property type="match status" value="1"/>
</dbReference>
<dbReference type="Proteomes" id="UP000245048">
    <property type="component" value="Unassembled WGS sequence"/>
</dbReference>
<dbReference type="GO" id="GO:0005524">
    <property type="term" value="F:ATP binding"/>
    <property type="evidence" value="ECO:0007669"/>
    <property type="project" value="UniProtKB-UniRule"/>
</dbReference>
<keyword evidence="4 10" id="KW-0808">Transferase</keyword>
<dbReference type="AlphaFoldDB" id="A0A2U1V9E3"/>
<dbReference type="InterPro" id="IPR039657">
    <property type="entry name" value="Dimethylallyltransferase"/>
</dbReference>
<evidence type="ECO:0000256" key="6">
    <source>
        <dbReference type="ARBA" id="ARBA00022741"/>
    </source>
</evidence>
<keyword evidence="5 10" id="KW-0819">tRNA processing</keyword>
<evidence type="ECO:0000256" key="9">
    <source>
        <dbReference type="ARBA" id="ARBA00049563"/>
    </source>
</evidence>
<reference evidence="15" key="1">
    <citation type="submission" date="2017-10" db="EMBL/GenBank/DDBJ databases">
        <authorList>
            <person name="Toshchakov S.V."/>
            <person name="Goeva M.A."/>
        </authorList>
    </citation>
    <scope>NUCLEOTIDE SEQUENCE [LARGE SCALE GENOMIC DNA]</scope>
    <source>
        <strain evidence="15">JR1/69-1-13</strain>
    </source>
</reference>
<comment type="cofactor">
    <cofactor evidence="1 10">
        <name>Mg(2+)</name>
        <dbReference type="ChEBI" id="CHEBI:18420"/>
    </cofactor>
</comment>
<dbReference type="OrthoDB" id="9776390at2"/>
<sequence length="343" mass="36671">MTDQPSPREPLEHGPLALLVAGPTASGKSALALGLAARLGGVVINTDSMQVYAGLAVLTAQPSAAEQAEAPHRLYGERDPAEAASVAWWRERALAEMAAAHAAGRLPILCGGTGMYFRALAEGLVEIPSIPEAAREEARGLLAAEGPAALHARLSLADPETAARLRPTDSQRLARAFEVWRGTGRGLSTWLAEGGTGPARLPDGTPWRLAALRLDPPREALRQAIGLRWEAMLRAGAVEEVRALLARGLDPALPAMRAHGVPELAAMLAGRWDRAEAGRRACLAIGQYTKRQATWFRHQTLAAPSETHTIHARVTHLEQFSERELGEIFAFVCSRVDVAHRGA</sequence>
<keyword evidence="15" id="KW-1185">Reference proteome</keyword>